<name>A0ABT3T9I5_9GAMM</name>
<keyword evidence="2" id="KW-1185">Reference proteome</keyword>
<evidence type="ECO:0000313" key="2">
    <source>
        <dbReference type="Proteomes" id="UP001143304"/>
    </source>
</evidence>
<organism evidence="1 2">
    <name type="scientific">Candidatus Marimicrobium litorale</name>
    <dbReference type="NCBI Taxonomy" id="2518991"/>
    <lineage>
        <taxon>Bacteria</taxon>
        <taxon>Pseudomonadati</taxon>
        <taxon>Pseudomonadota</taxon>
        <taxon>Gammaproteobacteria</taxon>
        <taxon>Cellvibrionales</taxon>
        <taxon>Halieaceae</taxon>
        <taxon>Marimicrobium</taxon>
    </lineage>
</organism>
<evidence type="ECO:0008006" key="3">
    <source>
        <dbReference type="Google" id="ProtNLM"/>
    </source>
</evidence>
<reference evidence="1" key="1">
    <citation type="submission" date="2019-02" db="EMBL/GenBank/DDBJ databases">
        <authorList>
            <person name="Li S.-H."/>
        </authorList>
    </citation>
    <scope>NUCLEOTIDE SEQUENCE</scope>
    <source>
        <strain evidence="1">IMCC11814</strain>
    </source>
</reference>
<gene>
    <name evidence="1" type="ORF">EYC82_16510</name>
</gene>
<comment type="caution">
    <text evidence="1">The sequence shown here is derived from an EMBL/GenBank/DDBJ whole genome shotgun (WGS) entry which is preliminary data.</text>
</comment>
<proteinExistence type="predicted"/>
<accession>A0ABT3T9I5</accession>
<protein>
    <recommendedName>
        <fullName evidence="3">FHA domain-containing protein</fullName>
    </recommendedName>
</protein>
<dbReference type="Proteomes" id="UP001143304">
    <property type="component" value="Unassembled WGS sequence"/>
</dbReference>
<sequence length="424" mass="46235">MPAALLDLLDSTLQLWHGDRCVQSPGYALLDGQDYVFGTPARATARLKPRDVNTRYWWRLSTEALQPALGPARHTGDLVHAHLMQLHAEADKPAEIMLAVPASMQRDQLALLLGIVQQCPFDAVALVNRSVALASLFSPLERLFHLEIQLHQAVISELTGGADSASLKRCTPLPGCGLLQLQERLVEIIAAEFIRQTRFDPRRKAATEQQLYDALPQVLRTLNAQPEANLDIGGYQARVSALQLQDAGKRLFESIRENIGSGHDNGHLVADPLAGLLPGLTEAFTTLHVLSGGDLRTALHNHQEQIIQRQDALSFVTDLPFLGLERLAVPPLPATAETRTTAAPTPAEPTHLLNGHVAAPLHHDGVTLHNGWVLYRDKTGWQLRGDGPAPQVNGSPYLPGEPLMPGDKVCTDKNAVFQLIEVTT</sequence>
<dbReference type="RefSeq" id="WP_279250734.1">
    <property type="nucleotide sequence ID" value="NZ_SHNO01000002.1"/>
</dbReference>
<evidence type="ECO:0000313" key="1">
    <source>
        <dbReference type="EMBL" id="MCX2978948.1"/>
    </source>
</evidence>
<dbReference type="EMBL" id="SHNO01000002">
    <property type="protein sequence ID" value="MCX2978948.1"/>
    <property type="molecule type" value="Genomic_DNA"/>
</dbReference>